<feature type="region of interest" description="Disordered" evidence="6">
    <location>
        <begin position="311"/>
        <end position="341"/>
    </location>
</feature>
<keyword evidence="1 5" id="KW-0853">WD repeat</keyword>
<dbReference type="GO" id="GO:0000109">
    <property type="term" value="C:nucleotide-excision repair complex"/>
    <property type="evidence" value="ECO:0007669"/>
    <property type="project" value="TreeGrafter"/>
</dbReference>
<dbReference type="GeneID" id="14868918"/>
<dbReference type="STRING" id="1054147.F4Q3Q4"/>
<keyword evidence="3" id="KW-0227">DNA damage</keyword>
<keyword evidence="2" id="KW-0677">Repeat</keyword>
<evidence type="ECO:0000256" key="2">
    <source>
        <dbReference type="ARBA" id="ARBA00022737"/>
    </source>
</evidence>
<proteinExistence type="predicted"/>
<dbReference type="OMA" id="WIPAPRE"/>
<protein>
    <submittedName>
        <fullName evidence="7">WD40 repeat-containing protein</fullName>
    </submittedName>
</protein>
<organism evidence="7 8">
    <name type="scientific">Cavenderia fasciculata</name>
    <name type="common">Slime mold</name>
    <name type="synonym">Dictyostelium fasciculatum</name>
    <dbReference type="NCBI Taxonomy" id="261658"/>
    <lineage>
        <taxon>Eukaryota</taxon>
        <taxon>Amoebozoa</taxon>
        <taxon>Evosea</taxon>
        <taxon>Eumycetozoa</taxon>
        <taxon>Dictyostelia</taxon>
        <taxon>Acytosteliales</taxon>
        <taxon>Cavenderiaceae</taxon>
        <taxon>Cavenderia</taxon>
    </lineage>
</organism>
<dbReference type="InterPro" id="IPR019775">
    <property type="entry name" value="WD40_repeat_CS"/>
</dbReference>
<feature type="region of interest" description="Disordered" evidence="6">
    <location>
        <begin position="510"/>
        <end position="548"/>
    </location>
</feature>
<accession>F4Q3Q4</accession>
<dbReference type="InterPro" id="IPR042238">
    <property type="entry name" value="Rad28/ERCC8/Ckn1/ATCSA-1"/>
</dbReference>
<sequence length="570" mass="62872">MLPMMHTPIQKVQHIYLIVVYSFLSISINTNKDININRKEFGSKVKKSSNHLLNTSADGGEPTSTSSSSLTYVVKNESDEIDLRMRGLDLSTKTFITSPHYASINHLDIDASENRYLMSAGADGFICIYDLLSLPPPPPPPIQSNGDGVKPTKIEQPTNHITCLTKITNPRRDNNLAKGMSCVQWYPFDTGMFFSGSIDGFAEVWDTNEEKISRSFDLGCSVNAVAMSAIPSSTLLLAAVTSSQKGRLCDIRTASSTHCLSGHKEGILCVQWSPFSPHILATGSIDKTIRLWDIRRSDNCLMALDQHNENTTTSSLTTNSGNGGGGGGGGGGGVSSGGGLQPYGALKSQSRKYFKQPSKFTDASSQNSPNMAAKDAPFAHNGYVTSIVWTKNGQALLSTGNDSKIRRWDMTTGKNTFTDFPNSINGSKLSNQMALSYDSKYLFHPNGKTINLYDAKEGTLVRNLKGHFERVTCCVFHPNQELLFSGSNDKQIMVWDTSKYQQEIDQSNNHIDQQPRQDDDNNHQDYHSPNNQNNNQNNNNRFNYLDNDSSTNLVKENLTLPDVDDWSDDD</sequence>
<dbReference type="InterPro" id="IPR036322">
    <property type="entry name" value="WD40_repeat_dom_sf"/>
</dbReference>
<dbReference type="InterPro" id="IPR001680">
    <property type="entry name" value="WD40_rpt"/>
</dbReference>
<feature type="compositionally biased region" description="Gly residues" evidence="6">
    <location>
        <begin position="321"/>
        <end position="341"/>
    </location>
</feature>
<dbReference type="GO" id="GO:0006283">
    <property type="term" value="P:transcription-coupled nucleotide-excision repair"/>
    <property type="evidence" value="ECO:0007669"/>
    <property type="project" value="InterPro"/>
</dbReference>
<dbReference type="PROSITE" id="PS50082">
    <property type="entry name" value="WD_REPEATS_2"/>
    <property type="match status" value="3"/>
</dbReference>
<feature type="repeat" description="WD" evidence="5">
    <location>
        <begin position="377"/>
        <end position="418"/>
    </location>
</feature>
<feature type="compositionally biased region" description="Low complexity" evidence="6">
    <location>
        <begin position="530"/>
        <end position="540"/>
    </location>
</feature>
<dbReference type="PROSITE" id="PS00678">
    <property type="entry name" value="WD_REPEATS_1"/>
    <property type="match status" value="1"/>
</dbReference>
<dbReference type="EMBL" id="GL883021">
    <property type="protein sequence ID" value="EGG16870.1"/>
    <property type="molecule type" value="Genomic_DNA"/>
</dbReference>
<feature type="compositionally biased region" description="Low complexity" evidence="6">
    <location>
        <begin position="311"/>
        <end position="320"/>
    </location>
</feature>
<evidence type="ECO:0000256" key="3">
    <source>
        <dbReference type="ARBA" id="ARBA00022763"/>
    </source>
</evidence>
<gene>
    <name evidence="7" type="primary">ercc8</name>
    <name evidence="7" type="ORF">DFA_07850</name>
</gene>
<dbReference type="Pfam" id="PF00400">
    <property type="entry name" value="WD40"/>
    <property type="match status" value="4"/>
</dbReference>
<feature type="repeat" description="WD" evidence="5">
    <location>
        <begin position="260"/>
        <end position="302"/>
    </location>
</feature>
<evidence type="ECO:0000256" key="5">
    <source>
        <dbReference type="PROSITE-ProRule" id="PRU00221"/>
    </source>
</evidence>
<dbReference type="PRINTS" id="PR00320">
    <property type="entry name" value="GPROTEINBRPT"/>
</dbReference>
<dbReference type="Gene3D" id="2.130.10.10">
    <property type="entry name" value="YVTN repeat-like/Quinoprotein amine dehydrogenase"/>
    <property type="match status" value="2"/>
</dbReference>
<dbReference type="GO" id="GO:0043161">
    <property type="term" value="P:proteasome-mediated ubiquitin-dependent protein catabolic process"/>
    <property type="evidence" value="ECO:0007669"/>
    <property type="project" value="TreeGrafter"/>
</dbReference>
<dbReference type="InterPro" id="IPR015943">
    <property type="entry name" value="WD40/YVTN_repeat-like_dom_sf"/>
</dbReference>
<keyword evidence="4" id="KW-0234">DNA repair</keyword>
<dbReference type="Proteomes" id="UP000007797">
    <property type="component" value="Unassembled WGS sequence"/>
</dbReference>
<feature type="compositionally biased region" description="Basic and acidic residues" evidence="6">
    <location>
        <begin position="513"/>
        <end position="526"/>
    </location>
</feature>
<dbReference type="OrthoDB" id="361494at2759"/>
<dbReference type="PANTHER" id="PTHR46202">
    <property type="entry name" value="DNA EXCISION REPAIR PROTEIN ERCC-8"/>
    <property type="match status" value="1"/>
</dbReference>
<dbReference type="KEGG" id="dfa:DFA_07850"/>
<dbReference type="PROSITE" id="PS50294">
    <property type="entry name" value="WD_REPEATS_REGION"/>
    <property type="match status" value="3"/>
</dbReference>
<evidence type="ECO:0000256" key="1">
    <source>
        <dbReference type="ARBA" id="ARBA00022574"/>
    </source>
</evidence>
<dbReference type="AlphaFoldDB" id="F4Q3Q4"/>
<dbReference type="GO" id="GO:0031464">
    <property type="term" value="C:Cul4A-RING E3 ubiquitin ligase complex"/>
    <property type="evidence" value="ECO:0007669"/>
    <property type="project" value="TreeGrafter"/>
</dbReference>
<reference evidence="8" key="1">
    <citation type="journal article" date="2011" name="Genome Res.">
        <title>Phylogeny-wide analysis of social amoeba genomes highlights ancient origins for complex intercellular communication.</title>
        <authorList>
            <person name="Heidel A.J."/>
            <person name="Lawal H.M."/>
            <person name="Felder M."/>
            <person name="Schilde C."/>
            <person name="Helps N.R."/>
            <person name="Tunggal B."/>
            <person name="Rivero F."/>
            <person name="John U."/>
            <person name="Schleicher M."/>
            <person name="Eichinger L."/>
            <person name="Platzer M."/>
            <person name="Noegel A.A."/>
            <person name="Schaap P."/>
            <person name="Gloeckner G."/>
        </authorList>
    </citation>
    <scope>NUCLEOTIDE SEQUENCE [LARGE SCALE GENOMIC DNA]</scope>
    <source>
        <strain evidence="8">SH3</strain>
    </source>
</reference>
<evidence type="ECO:0000313" key="7">
    <source>
        <dbReference type="EMBL" id="EGG16870.1"/>
    </source>
</evidence>
<dbReference type="RefSeq" id="XP_004355344.1">
    <property type="nucleotide sequence ID" value="XM_004355292.1"/>
</dbReference>
<evidence type="ECO:0000256" key="6">
    <source>
        <dbReference type="SAM" id="MobiDB-lite"/>
    </source>
</evidence>
<feature type="repeat" description="WD" evidence="5">
    <location>
        <begin position="464"/>
        <end position="496"/>
    </location>
</feature>
<name>F4Q3Q4_CACFS</name>
<dbReference type="SUPFAM" id="SSF50978">
    <property type="entry name" value="WD40 repeat-like"/>
    <property type="match status" value="1"/>
</dbReference>
<dbReference type="GO" id="GO:0000209">
    <property type="term" value="P:protein polyubiquitination"/>
    <property type="evidence" value="ECO:0007669"/>
    <property type="project" value="TreeGrafter"/>
</dbReference>
<dbReference type="PANTHER" id="PTHR46202:SF1">
    <property type="entry name" value="DNA EXCISION REPAIR PROTEIN ERCC-8"/>
    <property type="match status" value="1"/>
</dbReference>
<evidence type="ECO:0000313" key="8">
    <source>
        <dbReference type="Proteomes" id="UP000007797"/>
    </source>
</evidence>
<dbReference type="SMART" id="SM00320">
    <property type="entry name" value="WD40"/>
    <property type="match status" value="5"/>
</dbReference>
<evidence type="ECO:0000256" key="4">
    <source>
        <dbReference type="ARBA" id="ARBA00023204"/>
    </source>
</evidence>
<keyword evidence="8" id="KW-1185">Reference proteome</keyword>
<dbReference type="InterPro" id="IPR020472">
    <property type="entry name" value="WD40_PAC1"/>
</dbReference>